<dbReference type="EMBL" id="BAAACP010000018">
    <property type="protein sequence ID" value="GAA0865750.1"/>
    <property type="molecule type" value="Genomic_DNA"/>
</dbReference>
<comment type="caution">
    <text evidence="2">The sequence shown here is derived from an EMBL/GenBank/DDBJ whole genome shotgun (WGS) entry which is preliminary data.</text>
</comment>
<keyword evidence="1" id="KW-0812">Transmembrane</keyword>
<organism evidence="2 3">
    <name type="scientific">Paraclostridium tenue</name>
    <dbReference type="NCBI Taxonomy" id="1737"/>
    <lineage>
        <taxon>Bacteria</taxon>
        <taxon>Bacillati</taxon>
        <taxon>Bacillota</taxon>
        <taxon>Clostridia</taxon>
        <taxon>Peptostreptococcales</taxon>
        <taxon>Peptostreptococcaceae</taxon>
        <taxon>Paraclostridium</taxon>
    </lineage>
</organism>
<proteinExistence type="predicted"/>
<dbReference type="Proteomes" id="UP001400965">
    <property type="component" value="Unassembled WGS sequence"/>
</dbReference>
<accession>A0ABP3XQ12</accession>
<evidence type="ECO:0000313" key="2">
    <source>
        <dbReference type="EMBL" id="GAA0865750.1"/>
    </source>
</evidence>
<evidence type="ECO:0000256" key="1">
    <source>
        <dbReference type="SAM" id="Phobius"/>
    </source>
</evidence>
<keyword evidence="1" id="KW-0472">Membrane</keyword>
<feature type="transmembrane region" description="Helical" evidence="1">
    <location>
        <begin position="72"/>
        <end position="91"/>
    </location>
</feature>
<evidence type="ECO:0000313" key="3">
    <source>
        <dbReference type="Proteomes" id="UP001400965"/>
    </source>
</evidence>
<sequence length="94" mass="10471">MSIRIKRCFFSLILICASIVSFVTQSPDGFHYSIAIICVPLGLLFLLRLILPEITIFNETSNAYNSLSSVEKIGSFINLLLIGIWVIAQIFCSV</sequence>
<name>A0ABP3XQ12_9FIRM</name>
<feature type="transmembrane region" description="Helical" evidence="1">
    <location>
        <begin position="31"/>
        <end position="51"/>
    </location>
</feature>
<gene>
    <name evidence="2" type="ORF">GCM10008917_24420</name>
</gene>
<keyword evidence="1" id="KW-1133">Transmembrane helix</keyword>
<protein>
    <submittedName>
        <fullName evidence="2">Uncharacterized protein</fullName>
    </submittedName>
</protein>
<keyword evidence="3" id="KW-1185">Reference proteome</keyword>
<reference evidence="3" key="1">
    <citation type="journal article" date="2019" name="Int. J. Syst. Evol. Microbiol.">
        <title>The Global Catalogue of Microorganisms (GCM) 10K type strain sequencing project: providing services to taxonomists for standard genome sequencing and annotation.</title>
        <authorList>
            <consortium name="The Broad Institute Genomics Platform"/>
            <consortium name="The Broad Institute Genome Sequencing Center for Infectious Disease"/>
            <person name="Wu L."/>
            <person name="Ma J."/>
        </authorList>
    </citation>
    <scope>NUCLEOTIDE SEQUENCE [LARGE SCALE GENOMIC DNA]</scope>
    <source>
        <strain evidence="3">JCM 6486</strain>
    </source>
</reference>